<sequence>MSPVASTSWARSPSPSYLSSPSRSPEAASGSDSSSNDIPPVSSGSRQSQDLDLRLSPEGSPSSAGSVANEGDADDAHGLARMTSLRKRLFSGIPECGTVDPRAAASRLTDSMFADLLEGVCCNVCMGRVQLVRSTVDSISVFTLNCRTCGEVSRTSPETFPLTDTIRGDVLTAMLVYCSLVNDDDYADIIVSFDCVWETRGHRSHIGLAFIVEANTGAILDKQVLCNLCSVCERKRRSLPANDYANWLLSHTHNSKNLYGPAGRMEAEAAQRMFLRSTDFGLRYAYFVGDGDSSAYRSVRFIYGPDREVVKYECVNHVGKRMGTRLRKLKGTLTTPVTTRTGCSLLARTLSNKSIDLLSRFYTLALERSVNTSLKTMRKNAIAPFYH</sequence>
<gene>
    <name evidence="3" type="ORF">C7M84_009184</name>
</gene>
<keyword evidence="4" id="KW-1185">Reference proteome</keyword>
<proteinExistence type="predicted"/>
<feature type="compositionally biased region" description="Polar residues" evidence="1">
    <location>
        <begin position="1"/>
        <end position="11"/>
    </location>
</feature>
<dbReference type="EMBL" id="QCYY01002158">
    <property type="protein sequence ID" value="ROT72419.1"/>
    <property type="molecule type" value="Genomic_DNA"/>
</dbReference>
<name>A0A3R7PHV4_PENVA</name>
<dbReference type="AlphaFoldDB" id="A0A3R7PHV4"/>
<evidence type="ECO:0000256" key="1">
    <source>
        <dbReference type="SAM" id="MobiDB-lite"/>
    </source>
</evidence>
<protein>
    <recommendedName>
        <fullName evidence="2">Mutator-like transposase domain-containing protein</fullName>
    </recommendedName>
</protein>
<organism evidence="3 4">
    <name type="scientific">Penaeus vannamei</name>
    <name type="common">Whiteleg shrimp</name>
    <name type="synonym">Litopenaeus vannamei</name>
    <dbReference type="NCBI Taxonomy" id="6689"/>
    <lineage>
        <taxon>Eukaryota</taxon>
        <taxon>Metazoa</taxon>
        <taxon>Ecdysozoa</taxon>
        <taxon>Arthropoda</taxon>
        <taxon>Crustacea</taxon>
        <taxon>Multicrustacea</taxon>
        <taxon>Malacostraca</taxon>
        <taxon>Eumalacostraca</taxon>
        <taxon>Eucarida</taxon>
        <taxon>Decapoda</taxon>
        <taxon>Dendrobranchiata</taxon>
        <taxon>Penaeoidea</taxon>
        <taxon>Penaeidae</taxon>
        <taxon>Penaeus</taxon>
    </lineage>
</organism>
<feature type="region of interest" description="Disordered" evidence="1">
    <location>
        <begin position="1"/>
        <end position="75"/>
    </location>
</feature>
<feature type="compositionally biased region" description="Low complexity" evidence="1">
    <location>
        <begin position="12"/>
        <end position="35"/>
    </location>
</feature>
<comment type="caution">
    <text evidence="3">The sequence shown here is derived from an EMBL/GenBank/DDBJ whole genome shotgun (WGS) entry which is preliminary data.</text>
</comment>
<accession>A0A3R7PHV4</accession>
<dbReference type="InterPro" id="IPR049012">
    <property type="entry name" value="Mutator_transp_dom"/>
</dbReference>
<dbReference type="Proteomes" id="UP000283509">
    <property type="component" value="Unassembled WGS sequence"/>
</dbReference>
<evidence type="ECO:0000259" key="2">
    <source>
        <dbReference type="Pfam" id="PF20700"/>
    </source>
</evidence>
<reference evidence="3 4" key="1">
    <citation type="submission" date="2018-04" db="EMBL/GenBank/DDBJ databases">
        <authorList>
            <person name="Zhang X."/>
            <person name="Yuan J."/>
            <person name="Li F."/>
            <person name="Xiang J."/>
        </authorList>
    </citation>
    <scope>NUCLEOTIDE SEQUENCE [LARGE SCALE GENOMIC DNA]</scope>
    <source>
        <tissue evidence="3">Muscle</tissue>
    </source>
</reference>
<evidence type="ECO:0000313" key="3">
    <source>
        <dbReference type="EMBL" id="ROT72419.1"/>
    </source>
</evidence>
<reference evidence="3 4" key="2">
    <citation type="submission" date="2019-01" db="EMBL/GenBank/DDBJ databases">
        <title>The decoding of complex shrimp genome reveals the adaptation for benthos swimmer, frequently molting mechanism and breeding impact on genome.</title>
        <authorList>
            <person name="Sun Y."/>
            <person name="Gao Y."/>
            <person name="Yu Y."/>
        </authorList>
    </citation>
    <scope>NUCLEOTIDE SEQUENCE [LARGE SCALE GENOMIC DNA]</scope>
    <source>
        <tissue evidence="3">Muscle</tissue>
    </source>
</reference>
<evidence type="ECO:0000313" key="4">
    <source>
        <dbReference type="Proteomes" id="UP000283509"/>
    </source>
</evidence>
<dbReference type="Pfam" id="PF20700">
    <property type="entry name" value="Mutator"/>
    <property type="match status" value="1"/>
</dbReference>
<feature type="domain" description="Mutator-like transposase" evidence="2">
    <location>
        <begin position="181"/>
        <end position="380"/>
    </location>
</feature>